<evidence type="ECO:0000256" key="3">
    <source>
        <dbReference type="ARBA" id="ARBA00023015"/>
    </source>
</evidence>
<dbReference type="InterPro" id="IPR006458">
    <property type="entry name" value="Ovate_C"/>
</dbReference>
<dbReference type="Pfam" id="PF04844">
    <property type="entry name" value="Ovate"/>
    <property type="match status" value="1"/>
</dbReference>
<dbReference type="EMBL" id="JAGGNH010000009">
    <property type="protein sequence ID" value="KAJ0964320.1"/>
    <property type="molecule type" value="Genomic_DNA"/>
</dbReference>
<dbReference type="PANTHER" id="PTHR33057">
    <property type="entry name" value="TRANSCRIPTION REPRESSOR OFP7-RELATED"/>
    <property type="match status" value="1"/>
</dbReference>
<evidence type="ECO:0000256" key="1">
    <source>
        <dbReference type="ARBA" id="ARBA00004123"/>
    </source>
</evidence>
<sequence length="196" mass="22220">MKALHHVISPICMQEVKTNSFRAPPRDPIPINSSSFNSIYYTPSTITDMSSSFSSIDLSKELIYLKNNDEVIDENLGGLPEIISGRFFFSPSISKSIMEGAKEEGEKTVLLEALPERGRAPAFYEESVTVTVASDDPYRDFRASMEEMVVAHGLREWPRLQELLHCYLKLNEKKTHKVIVLAFMDLLMQLMAQDDN</sequence>
<evidence type="ECO:0000256" key="2">
    <source>
        <dbReference type="ARBA" id="ARBA00022491"/>
    </source>
</evidence>
<gene>
    <name evidence="8" type="ORF">J5N97_029442</name>
</gene>
<evidence type="ECO:0000313" key="8">
    <source>
        <dbReference type="EMBL" id="KAJ0964320.1"/>
    </source>
</evidence>
<reference evidence="8" key="2">
    <citation type="journal article" date="2022" name="Hortic Res">
        <title>The genome of Dioscorea zingiberensis sheds light on the biosynthesis, origin and evolution of the medicinally important diosgenin saponins.</title>
        <authorList>
            <person name="Li Y."/>
            <person name="Tan C."/>
            <person name="Li Z."/>
            <person name="Guo J."/>
            <person name="Li S."/>
            <person name="Chen X."/>
            <person name="Wang C."/>
            <person name="Dai X."/>
            <person name="Yang H."/>
            <person name="Song W."/>
            <person name="Hou L."/>
            <person name="Xu J."/>
            <person name="Tong Z."/>
            <person name="Xu A."/>
            <person name="Yuan X."/>
            <person name="Wang W."/>
            <person name="Yang Q."/>
            <person name="Chen L."/>
            <person name="Sun Z."/>
            <person name="Wang K."/>
            <person name="Pan B."/>
            <person name="Chen J."/>
            <person name="Bao Y."/>
            <person name="Liu F."/>
            <person name="Qi X."/>
            <person name="Gang D.R."/>
            <person name="Wen J."/>
            <person name="Li J."/>
        </authorList>
    </citation>
    <scope>NUCLEOTIDE SEQUENCE</scope>
    <source>
        <strain evidence="8">Dzin_1.0</strain>
    </source>
</reference>
<accession>A0A9D5H5X1</accession>
<dbReference type="GO" id="GO:0005634">
    <property type="term" value="C:nucleus"/>
    <property type="evidence" value="ECO:0007669"/>
    <property type="project" value="UniProtKB-SubCell"/>
</dbReference>
<keyword evidence="4 6" id="KW-0804">Transcription</keyword>
<dbReference type="PROSITE" id="PS51754">
    <property type="entry name" value="OVATE"/>
    <property type="match status" value="1"/>
</dbReference>
<keyword evidence="9" id="KW-1185">Reference proteome</keyword>
<dbReference type="OrthoDB" id="689823at2759"/>
<dbReference type="PANTHER" id="PTHR33057:SF218">
    <property type="entry name" value="TRANSCRIPTION REPRESSOR"/>
    <property type="match status" value="1"/>
</dbReference>
<evidence type="ECO:0000259" key="7">
    <source>
        <dbReference type="PROSITE" id="PS51754"/>
    </source>
</evidence>
<dbReference type="InterPro" id="IPR038933">
    <property type="entry name" value="Ovate"/>
</dbReference>
<evidence type="ECO:0000256" key="4">
    <source>
        <dbReference type="ARBA" id="ARBA00023163"/>
    </source>
</evidence>
<dbReference type="AlphaFoldDB" id="A0A9D5H5X1"/>
<evidence type="ECO:0000256" key="5">
    <source>
        <dbReference type="ARBA" id="ARBA00023242"/>
    </source>
</evidence>
<evidence type="ECO:0000313" key="9">
    <source>
        <dbReference type="Proteomes" id="UP001085076"/>
    </source>
</evidence>
<protein>
    <recommendedName>
        <fullName evidence="6">Transcription repressor</fullName>
    </recommendedName>
    <alternativeName>
        <fullName evidence="6">Ovate family protein</fullName>
    </alternativeName>
</protein>
<comment type="function">
    <text evidence="6">Transcriptional repressor that regulates multiple aspects of plant growth and development.</text>
</comment>
<proteinExistence type="predicted"/>
<evidence type="ECO:0000256" key="6">
    <source>
        <dbReference type="RuleBase" id="RU367028"/>
    </source>
</evidence>
<name>A0A9D5H5X1_9LILI</name>
<dbReference type="GO" id="GO:0045892">
    <property type="term" value="P:negative regulation of DNA-templated transcription"/>
    <property type="evidence" value="ECO:0007669"/>
    <property type="project" value="UniProtKB-UniRule"/>
</dbReference>
<organism evidence="8 9">
    <name type="scientific">Dioscorea zingiberensis</name>
    <dbReference type="NCBI Taxonomy" id="325984"/>
    <lineage>
        <taxon>Eukaryota</taxon>
        <taxon>Viridiplantae</taxon>
        <taxon>Streptophyta</taxon>
        <taxon>Embryophyta</taxon>
        <taxon>Tracheophyta</taxon>
        <taxon>Spermatophyta</taxon>
        <taxon>Magnoliopsida</taxon>
        <taxon>Liliopsida</taxon>
        <taxon>Dioscoreales</taxon>
        <taxon>Dioscoreaceae</taxon>
        <taxon>Dioscorea</taxon>
    </lineage>
</organism>
<keyword evidence="2 6" id="KW-0678">Repressor</keyword>
<comment type="subcellular location">
    <subcellularLocation>
        <location evidence="1 6">Nucleus</location>
    </subcellularLocation>
</comment>
<dbReference type="NCBIfam" id="TIGR01568">
    <property type="entry name" value="A_thal_3678"/>
    <property type="match status" value="1"/>
</dbReference>
<dbReference type="Proteomes" id="UP001085076">
    <property type="component" value="Miscellaneous, Linkage group lg09"/>
</dbReference>
<feature type="domain" description="OVATE" evidence="7">
    <location>
        <begin position="130"/>
        <end position="189"/>
    </location>
</feature>
<keyword evidence="5 6" id="KW-0539">Nucleus</keyword>
<keyword evidence="3 6" id="KW-0805">Transcription regulation</keyword>
<reference evidence="8" key="1">
    <citation type="submission" date="2021-03" db="EMBL/GenBank/DDBJ databases">
        <authorList>
            <person name="Li Z."/>
            <person name="Yang C."/>
        </authorList>
    </citation>
    <scope>NUCLEOTIDE SEQUENCE</scope>
    <source>
        <strain evidence="8">Dzin_1.0</strain>
        <tissue evidence="8">Leaf</tissue>
    </source>
</reference>
<comment type="caution">
    <text evidence="8">The sequence shown here is derived from an EMBL/GenBank/DDBJ whole genome shotgun (WGS) entry which is preliminary data.</text>
</comment>